<name>A0ABQ1R1R2_9ALTE</name>
<dbReference type="Pfam" id="PF19795">
    <property type="entry name" value="DUF6279"/>
    <property type="match status" value="1"/>
</dbReference>
<evidence type="ECO:0000313" key="2">
    <source>
        <dbReference type="EMBL" id="GGD53261.1"/>
    </source>
</evidence>
<dbReference type="InterPro" id="IPR016875">
    <property type="entry name" value="UCP028200"/>
</dbReference>
<comment type="caution">
    <text evidence="2">The sequence shown here is derived from an EMBL/GenBank/DDBJ whole genome shotgun (WGS) entry which is preliminary data.</text>
</comment>
<evidence type="ECO:0000313" key="3">
    <source>
        <dbReference type="Proteomes" id="UP000614272"/>
    </source>
</evidence>
<dbReference type="Proteomes" id="UP000614272">
    <property type="component" value="Unassembled WGS sequence"/>
</dbReference>
<keyword evidence="1" id="KW-0175">Coiled coil</keyword>
<accession>A0ABQ1R1R2</accession>
<dbReference type="EMBL" id="BMGJ01000002">
    <property type="protein sequence ID" value="GGD53261.1"/>
    <property type="molecule type" value="Genomic_DNA"/>
</dbReference>
<gene>
    <name evidence="2" type="ORF">GCM10011357_06380</name>
</gene>
<reference evidence="3" key="1">
    <citation type="journal article" date="2019" name="Int. J. Syst. Evol. Microbiol.">
        <title>The Global Catalogue of Microorganisms (GCM) 10K type strain sequencing project: providing services to taxonomists for standard genome sequencing and annotation.</title>
        <authorList>
            <consortium name="The Broad Institute Genomics Platform"/>
            <consortium name="The Broad Institute Genome Sequencing Center for Infectious Disease"/>
            <person name="Wu L."/>
            <person name="Ma J."/>
        </authorList>
    </citation>
    <scope>NUCLEOTIDE SEQUENCE [LARGE SCALE GENOMIC DNA]</scope>
    <source>
        <strain evidence="3">CGMCC 1.12923</strain>
    </source>
</reference>
<proteinExistence type="predicted"/>
<sequence length="255" mass="31329">MYNNLDWLVHWYIDDYVELNSEQKSAFDRYMKNWLTWHRSQELVIYRDHLSELRQRIDKTPLTQQQWLNEFERARVHWFRLLDELDEDISDLSLKLTDDQLVSIFDELEQQNQKREKRRQNRDKNWRLDNLKEDVVRWTGPLSEPQEQMLKVYSGQLKENFEDWMQYRRKWQSEAKNVLMNRKNTDQWRQAMSSILLNPDQFRHPQYRQKSDHNRHIYATMLAELHASLSAQQKSHLHNEIGELIEDLNDLVDDT</sequence>
<organism evidence="2 3">
    <name type="scientific">Lacimicrobium alkaliphilum</name>
    <dbReference type="NCBI Taxonomy" id="1526571"/>
    <lineage>
        <taxon>Bacteria</taxon>
        <taxon>Pseudomonadati</taxon>
        <taxon>Pseudomonadota</taxon>
        <taxon>Gammaproteobacteria</taxon>
        <taxon>Alteromonadales</taxon>
        <taxon>Alteromonadaceae</taxon>
        <taxon>Lacimicrobium</taxon>
    </lineage>
</organism>
<evidence type="ECO:0000256" key="1">
    <source>
        <dbReference type="SAM" id="Coils"/>
    </source>
</evidence>
<keyword evidence="3" id="KW-1185">Reference proteome</keyword>
<protein>
    <submittedName>
        <fullName evidence="2">Uncharacterized protein</fullName>
    </submittedName>
</protein>
<feature type="coiled-coil region" evidence="1">
    <location>
        <begin position="105"/>
        <end position="134"/>
    </location>
</feature>
<dbReference type="PIRSF" id="PIRSF028200">
    <property type="entry name" value="UCP028200"/>
    <property type="match status" value="1"/>
</dbReference>